<dbReference type="InterPro" id="IPR019402">
    <property type="entry name" value="CWH43_N"/>
</dbReference>
<evidence type="ECO:0000259" key="3">
    <source>
        <dbReference type="Pfam" id="PF10277"/>
    </source>
</evidence>
<evidence type="ECO:0000313" key="5">
    <source>
        <dbReference type="Proteomes" id="UP000605970"/>
    </source>
</evidence>
<dbReference type="EMBL" id="JABEBT010000061">
    <property type="protein sequence ID" value="KAF7634238.1"/>
    <property type="molecule type" value="Genomic_DNA"/>
</dbReference>
<organism evidence="4 5">
    <name type="scientific">Meloidogyne graminicola</name>
    <dbReference type="NCBI Taxonomy" id="189291"/>
    <lineage>
        <taxon>Eukaryota</taxon>
        <taxon>Metazoa</taxon>
        <taxon>Ecdysozoa</taxon>
        <taxon>Nematoda</taxon>
        <taxon>Chromadorea</taxon>
        <taxon>Rhabditida</taxon>
        <taxon>Tylenchina</taxon>
        <taxon>Tylenchomorpha</taxon>
        <taxon>Tylenchoidea</taxon>
        <taxon>Meloidogynidae</taxon>
        <taxon>Meloidogyninae</taxon>
        <taxon>Meloidogyne</taxon>
    </lineage>
</organism>
<dbReference type="GO" id="GO:0000139">
    <property type="term" value="C:Golgi membrane"/>
    <property type="evidence" value="ECO:0007669"/>
    <property type="project" value="InterPro"/>
</dbReference>
<dbReference type="OrthoDB" id="68581at2759"/>
<dbReference type="GO" id="GO:0005789">
    <property type="term" value="C:endoplasmic reticulum membrane"/>
    <property type="evidence" value="ECO:0007669"/>
    <property type="project" value="TreeGrafter"/>
</dbReference>
<feature type="transmembrane region" description="Helical" evidence="2">
    <location>
        <begin position="124"/>
        <end position="146"/>
    </location>
</feature>
<sequence length="442" mass="50643">MEQQKNEANNNIIAPHYYAYAAAATSYSNKNAQLSSPATSLTKHLRSLTSCPSSPKSVASKINENGGNKDRKVCNKQENKNEKSSSKNINIKVPKNAQENRDIKEAANFVDDDNEDIAYLNIPLIWPVAAFTAFSFTFFIAAFAFMELIEHLSFERFALNQLLFTYGKTLGFCNNTIPYEKGMLPSFLRQVELKVLSNVCFRVSVCVPMAVRIFVSFVIRNSTREHQLVLNNPLMQWMNELSAPISIIEAFSLGLFSIITIRFDYPYLHEAMFGTFIFSSSLQIFIRTILTFCKDELKQLDLYAGTGRLFCCLLYSWTASQLFQTHQKFIHMPGCHGYVRPSEAITEYIAIISYGLFSLLQLVDIRNVRFICYPRTCSGECEPLDPENFRAPNGKFQYCRAFEWVQRKENFDENINKNGKNKREVEKQFSTNKVYKNGKNTI</sequence>
<reference evidence="4" key="1">
    <citation type="journal article" date="2020" name="Ecol. Evol.">
        <title>Genome structure and content of the rice root-knot nematode (Meloidogyne graminicola).</title>
        <authorList>
            <person name="Phan N.T."/>
            <person name="Danchin E.G.J."/>
            <person name="Klopp C."/>
            <person name="Perfus-Barbeoch L."/>
            <person name="Kozlowski D.K."/>
            <person name="Koutsovoulos G.D."/>
            <person name="Lopez-Roques C."/>
            <person name="Bouchez O."/>
            <person name="Zahm M."/>
            <person name="Besnard G."/>
            <person name="Bellafiore S."/>
        </authorList>
    </citation>
    <scope>NUCLEOTIDE SEQUENCE</scope>
    <source>
        <strain evidence="4">VN-18</strain>
    </source>
</reference>
<dbReference type="AlphaFoldDB" id="A0A8S9ZM40"/>
<evidence type="ECO:0000256" key="2">
    <source>
        <dbReference type="SAM" id="Phobius"/>
    </source>
</evidence>
<gene>
    <name evidence="4" type="ORF">Mgra_00006315</name>
</gene>
<keyword evidence="2" id="KW-0472">Membrane</keyword>
<dbReference type="PANTHER" id="PTHR12892:SF8">
    <property type="entry name" value="PROTEIN CBG16685"/>
    <property type="match status" value="1"/>
</dbReference>
<comment type="caution">
    <text evidence="4">The sequence shown here is derived from an EMBL/GenBank/DDBJ whole genome shotgun (WGS) entry which is preliminary data.</text>
</comment>
<dbReference type="PANTHER" id="PTHR12892">
    <property type="entry name" value="FGF RECEPTOR ACTIVATING PROTEIN 1"/>
    <property type="match status" value="1"/>
</dbReference>
<accession>A0A8S9ZM40</accession>
<feature type="compositionally biased region" description="Basic and acidic residues" evidence="1">
    <location>
        <begin position="67"/>
        <end position="85"/>
    </location>
</feature>
<protein>
    <recommendedName>
        <fullName evidence="3">CWH43-like N-terminal domain-containing protein</fullName>
    </recommendedName>
</protein>
<feature type="domain" description="CWH43-like N-terminal" evidence="3">
    <location>
        <begin position="203"/>
        <end position="367"/>
    </location>
</feature>
<evidence type="ECO:0000256" key="1">
    <source>
        <dbReference type="SAM" id="MobiDB-lite"/>
    </source>
</evidence>
<keyword evidence="5" id="KW-1185">Reference proteome</keyword>
<dbReference type="InterPro" id="IPR039545">
    <property type="entry name" value="PGAP2"/>
</dbReference>
<dbReference type="Proteomes" id="UP000605970">
    <property type="component" value="Unassembled WGS sequence"/>
</dbReference>
<dbReference type="Pfam" id="PF10277">
    <property type="entry name" value="Frag1"/>
    <property type="match status" value="1"/>
</dbReference>
<proteinExistence type="predicted"/>
<keyword evidence="2" id="KW-0812">Transmembrane</keyword>
<evidence type="ECO:0000313" key="4">
    <source>
        <dbReference type="EMBL" id="KAF7634238.1"/>
    </source>
</evidence>
<feature type="region of interest" description="Disordered" evidence="1">
    <location>
        <begin position="48"/>
        <end position="86"/>
    </location>
</feature>
<feature type="compositionally biased region" description="Polar residues" evidence="1">
    <location>
        <begin position="48"/>
        <end position="66"/>
    </location>
</feature>
<dbReference type="GO" id="GO:0006506">
    <property type="term" value="P:GPI anchor biosynthetic process"/>
    <property type="evidence" value="ECO:0007669"/>
    <property type="project" value="TreeGrafter"/>
</dbReference>
<name>A0A8S9ZM40_9BILA</name>
<keyword evidence="2" id="KW-1133">Transmembrane helix</keyword>